<dbReference type="PANTHER" id="PTHR34997">
    <property type="entry name" value="AM15"/>
    <property type="match status" value="1"/>
</dbReference>
<dbReference type="PANTHER" id="PTHR34997:SF1">
    <property type="entry name" value="PEPTIDOGLYCAN-BINDING LYSIN DOMAIN"/>
    <property type="match status" value="1"/>
</dbReference>
<organism evidence="6 7">
    <name type="scientific">Ascobolus immersus RN42</name>
    <dbReference type="NCBI Taxonomy" id="1160509"/>
    <lineage>
        <taxon>Eukaryota</taxon>
        <taxon>Fungi</taxon>
        <taxon>Dikarya</taxon>
        <taxon>Ascomycota</taxon>
        <taxon>Pezizomycotina</taxon>
        <taxon>Pezizomycetes</taxon>
        <taxon>Pezizales</taxon>
        <taxon>Ascobolaceae</taxon>
        <taxon>Ascobolus</taxon>
    </lineage>
</organism>
<dbReference type="CDD" id="cd00118">
    <property type="entry name" value="LysM"/>
    <property type="match status" value="1"/>
</dbReference>
<feature type="chain" id="PRO_5018090104" description="LysM domain-containing protein" evidence="4">
    <location>
        <begin position="19"/>
        <end position="423"/>
    </location>
</feature>
<dbReference type="SUPFAM" id="SSF54106">
    <property type="entry name" value="LysM domain"/>
    <property type="match status" value="1"/>
</dbReference>
<dbReference type="OrthoDB" id="2281372at2759"/>
<evidence type="ECO:0000256" key="3">
    <source>
        <dbReference type="SAM" id="MobiDB-lite"/>
    </source>
</evidence>
<evidence type="ECO:0000313" key="7">
    <source>
        <dbReference type="Proteomes" id="UP000275078"/>
    </source>
</evidence>
<name>A0A3N4I6M9_ASCIM</name>
<dbReference type="InterPro" id="IPR036779">
    <property type="entry name" value="LysM_dom_sf"/>
</dbReference>
<dbReference type="PROSITE" id="PS51782">
    <property type="entry name" value="LYSM"/>
    <property type="match status" value="1"/>
</dbReference>
<dbReference type="GO" id="GO:0008061">
    <property type="term" value="F:chitin binding"/>
    <property type="evidence" value="ECO:0007669"/>
    <property type="project" value="UniProtKB-KW"/>
</dbReference>
<accession>A0A3N4I6M9</accession>
<evidence type="ECO:0000256" key="4">
    <source>
        <dbReference type="SAM" id="SignalP"/>
    </source>
</evidence>
<gene>
    <name evidence="6" type="ORF">BJ508DRAFT_116933</name>
</gene>
<sequence length="423" mass="47250">MKLTASLLTLSVLPLINSVTVPTSDITSGPSNAESDRLLSRRTAIPPPELLGHLRAGPSNAASDHSFSKRTAILPPEYLTSIRTGPSNAATDESTHNLRKRGYYSNWTFRVSRNRFSSNVGHDGMSCLPTENTTKTSERSLRFPRDGMNGLTENLPICIYTWECHGTGVAMRRRHSEVCKREDTPEQVANYPKAILEGKIQDQRWFNIGKAVATRYNNCPDTEEELVERMLKVSKELGWKPELTIEEAYRGLHAMNPEMYPYASYEEKLKGGKTPVFDELDSDDTDLFGRPFPEWVDGKPVEKPTQPTGETAGETDTGTDKGVPVVDDSEQDVEDGENSEGIPDLPVDPKEKPKGKTPAPGPTQEGVNERCKKWYLASEADSCWSIAKKNRISVRMLYRWNPAVNTDGECTWLWIGYAYCVKA</sequence>
<dbReference type="InterPro" id="IPR018392">
    <property type="entry name" value="LysM"/>
</dbReference>
<feature type="signal peptide" evidence="4">
    <location>
        <begin position="1"/>
        <end position="18"/>
    </location>
</feature>
<evidence type="ECO:0000256" key="2">
    <source>
        <dbReference type="ARBA" id="ARBA00023026"/>
    </source>
</evidence>
<keyword evidence="4" id="KW-0732">Signal</keyword>
<feature type="compositionally biased region" description="Acidic residues" evidence="3">
    <location>
        <begin position="327"/>
        <end position="338"/>
    </location>
</feature>
<evidence type="ECO:0000313" key="6">
    <source>
        <dbReference type="EMBL" id="RPA81127.1"/>
    </source>
</evidence>
<dbReference type="Proteomes" id="UP000275078">
    <property type="component" value="Unassembled WGS sequence"/>
</dbReference>
<proteinExistence type="predicted"/>
<dbReference type="STRING" id="1160509.A0A3N4I6M9"/>
<evidence type="ECO:0000259" key="5">
    <source>
        <dbReference type="PROSITE" id="PS51782"/>
    </source>
</evidence>
<evidence type="ECO:0000256" key="1">
    <source>
        <dbReference type="ARBA" id="ARBA00022669"/>
    </source>
</evidence>
<reference evidence="6 7" key="1">
    <citation type="journal article" date="2018" name="Nat. Ecol. Evol.">
        <title>Pezizomycetes genomes reveal the molecular basis of ectomycorrhizal truffle lifestyle.</title>
        <authorList>
            <person name="Murat C."/>
            <person name="Payen T."/>
            <person name="Noel B."/>
            <person name="Kuo A."/>
            <person name="Morin E."/>
            <person name="Chen J."/>
            <person name="Kohler A."/>
            <person name="Krizsan K."/>
            <person name="Balestrini R."/>
            <person name="Da Silva C."/>
            <person name="Montanini B."/>
            <person name="Hainaut M."/>
            <person name="Levati E."/>
            <person name="Barry K.W."/>
            <person name="Belfiori B."/>
            <person name="Cichocki N."/>
            <person name="Clum A."/>
            <person name="Dockter R.B."/>
            <person name="Fauchery L."/>
            <person name="Guy J."/>
            <person name="Iotti M."/>
            <person name="Le Tacon F."/>
            <person name="Lindquist E.A."/>
            <person name="Lipzen A."/>
            <person name="Malagnac F."/>
            <person name="Mello A."/>
            <person name="Molinier V."/>
            <person name="Miyauchi S."/>
            <person name="Poulain J."/>
            <person name="Riccioni C."/>
            <person name="Rubini A."/>
            <person name="Sitrit Y."/>
            <person name="Splivallo R."/>
            <person name="Traeger S."/>
            <person name="Wang M."/>
            <person name="Zifcakova L."/>
            <person name="Wipf D."/>
            <person name="Zambonelli A."/>
            <person name="Paolocci F."/>
            <person name="Nowrousian M."/>
            <person name="Ottonello S."/>
            <person name="Baldrian P."/>
            <person name="Spatafora J.W."/>
            <person name="Henrissat B."/>
            <person name="Nagy L.G."/>
            <person name="Aury J.M."/>
            <person name="Wincker P."/>
            <person name="Grigoriev I.V."/>
            <person name="Bonfante P."/>
            <person name="Martin F.M."/>
        </authorList>
    </citation>
    <scope>NUCLEOTIDE SEQUENCE [LARGE SCALE GENOMIC DNA]</scope>
    <source>
        <strain evidence="6 7">RN42</strain>
    </source>
</reference>
<feature type="compositionally biased region" description="Low complexity" evidence="3">
    <location>
        <begin position="308"/>
        <end position="322"/>
    </location>
</feature>
<feature type="domain" description="LysM" evidence="5">
    <location>
        <begin position="373"/>
        <end position="421"/>
    </location>
</feature>
<dbReference type="InterPro" id="IPR052210">
    <property type="entry name" value="LysM1-like"/>
</dbReference>
<keyword evidence="1" id="KW-0147">Chitin-binding</keyword>
<feature type="region of interest" description="Disordered" evidence="3">
    <location>
        <begin position="274"/>
        <end position="366"/>
    </location>
</feature>
<dbReference type="Gene3D" id="3.10.350.10">
    <property type="entry name" value="LysM domain"/>
    <property type="match status" value="1"/>
</dbReference>
<protein>
    <recommendedName>
        <fullName evidence="5">LysM domain-containing protein</fullName>
    </recommendedName>
</protein>
<keyword evidence="7" id="KW-1185">Reference proteome</keyword>
<keyword evidence="2" id="KW-0843">Virulence</keyword>
<dbReference type="AlphaFoldDB" id="A0A3N4I6M9"/>
<dbReference type="EMBL" id="ML119682">
    <property type="protein sequence ID" value="RPA81127.1"/>
    <property type="molecule type" value="Genomic_DNA"/>
</dbReference>